<dbReference type="SUPFAM" id="SSF51569">
    <property type="entry name" value="Aldolase"/>
    <property type="match status" value="1"/>
</dbReference>
<evidence type="ECO:0000256" key="5">
    <source>
        <dbReference type="ARBA" id="ARBA00022448"/>
    </source>
</evidence>
<dbReference type="Gene3D" id="1.20.58.80">
    <property type="entry name" value="Phosphotransferase system, lactose/cellobiose-type IIA subunit"/>
    <property type="match status" value="1"/>
</dbReference>
<reference evidence="17" key="1">
    <citation type="journal article" date="2020" name="Antimicrob. Agents Chemother.">
        <title>Novel insights into the classification of staphylococcal beta-lactamases in relation to the cefazolin inoculum effect.</title>
        <authorList>
            <person name="Carvajal L.P."/>
            <person name="Rincon S."/>
            <person name="Echeverri A."/>
            <person name="Porras J."/>
            <person name="Rios R."/>
            <person name="Ordonez K."/>
            <person name="Seas C."/>
            <person name="Gomez-Villegas S."/>
            <person name="Diaz L."/>
            <person name="Arias C.A."/>
            <person name="Reyes J."/>
        </authorList>
    </citation>
    <scope>NUCLEOTIDE SEQUENCE</scope>
    <source>
        <strain evidence="17">5420</strain>
    </source>
</reference>
<keyword evidence="7" id="KW-0597">Phosphoprotein</keyword>
<evidence type="ECO:0000256" key="4">
    <source>
        <dbReference type="ARBA" id="ARBA00014322"/>
    </source>
</evidence>
<dbReference type="GO" id="GO:0009401">
    <property type="term" value="P:phosphoenolpyruvate-dependent sugar phosphotransferase system"/>
    <property type="evidence" value="ECO:0007669"/>
    <property type="project" value="UniProtKB-KW"/>
</dbReference>
<dbReference type="AlphaFoldDB" id="A0A6B3IRU7"/>
<evidence type="ECO:0000256" key="9">
    <source>
        <dbReference type="ARBA" id="ARBA00022679"/>
    </source>
</evidence>
<evidence type="ECO:0000256" key="1">
    <source>
        <dbReference type="ARBA" id="ARBA00001946"/>
    </source>
</evidence>
<evidence type="ECO:0000256" key="12">
    <source>
        <dbReference type="ARBA" id="ARBA00022842"/>
    </source>
</evidence>
<dbReference type="Pfam" id="PF02255">
    <property type="entry name" value="PTS_IIA"/>
    <property type="match status" value="1"/>
</dbReference>
<keyword evidence="9" id="KW-0808">Transferase</keyword>
<keyword evidence="6" id="KW-0963">Cytoplasm</keyword>
<evidence type="ECO:0000256" key="6">
    <source>
        <dbReference type="ARBA" id="ARBA00022490"/>
    </source>
</evidence>
<evidence type="ECO:0000256" key="16">
    <source>
        <dbReference type="PROSITE-ProRule" id="PRU00418"/>
    </source>
</evidence>
<comment type="subcellular location">
    <subcellularLocation>
        <location evidence="2">Cytoplasm</location>
    </subcellularLocation>
</comment>
<dbReference type="CDD" id="cd00215">
    <property type="entry name" value="PTS_IIA_lac"/>
    <property type="match status" value="1"/>
</dbReference>
<comment type="caution">
    <text evidence="17">The sequence shown here is derived from an EMBL/GenBank/DDBJ whole genome shotgun (WGS) entry which is preliminary data.</text>
</comment>
<dbReference type="PANTHER" id="PTHR34382:SF9">
    <property type="entry name" value="PHOSPHOTRANSFERASE SYSTEM SUGAR-SPECIFIC EII COMPONENT"/>
    <property type="match status" value="1"/>
</dbReference>
<evidence type="ECO:0000256" key="7">
    <source>
        <dbReference type="ARBA" id="ARBA00022553"/>
    </source>
</evidence>
<dbReference type="PANTHER" id="PTHR34382">
    <property type="entry name" value="PTS SYSTEM N,N'-DIACETYLCHITOBIOSE-SPECIFIC EIIA COMPONENT"/>
    <property type="match status" value="1"/>
</dbReference>
<dbReference type="RefSeq" id="WP_164055061.1">
    <property type="nucleotide sequence ID" value="NZ_JAAGRA010000031.1"/>
</dbReference>
<evidence type="ECO:0000313" key="17">
    <source>
        <dbReference type="EMBL" id="NEF40581.1"/>
    </source>
</evidence>
<evidence type="ECO:0000256" key="8">
    <source>
        <dbReference type="ARBA" id="ARBA00022597"/>
    </source>
</evidence>
<comment type="subunit">
    <text evidence="3">Homotrimer.</text>
</comment>
<proteinExistence type="predicted"/>
<name>A0A6B3IRU7_STAAU</name>
<organism evidence="17">
    <name type="scientific">Staphylococcus aureus</name>
    <dbReference type="NCBI Taxonomy" id="1280"/>
    <lineage>
        <taxon>Bacteria</taxon>
        <taxon>Bacillati</taxon>
        <taxon>Bacillota</taxon>
        <taxon>Bacilli</taxon>
        <taxon>Bacillales</taxon>
        <taxon>Staphylococcaceae</taxon>
        <taxon>Staphylococcus</taxon>
    </lineage>
</organism>
<dbReference type="EMBL" id="JAAGRA010000031">
    <property type="protein sequence ID" value="NEF40581.1"/>
    <property type="molecule type" value="Genomic_DNA"/>
</dbReference>
<evidence type="ECO:0000256" key="13">
    <source>
        <dbReference type="ARBA" id="ARBA00030293"/>
    </source>
</evidence>
<gene>
    <name evidence="17" type="ORF">G0004_08930</name>
</gene>
<keyword evidence="11" id="KW-0479">Metal-binding</keyword>
<evidence type="ECO:0000256" key="14">
    <source>
        <dbReference type="ARBA" id="ARBA00031467"/>
    </source>
</evidence>
<feature type="modified residue" description="Phosphohistidine; by HPr" evidence="16">
    <location>
        <position position="138"/>
    </location>
</feature>
<dbReference type="SUPFAM" id="SSF46973">
    <property type="entry name" value="Enzyme IIa from lactose specific PTS, IIa-lac"/>
    <property type="match status" value="1"/>
</dbReference>
<dbReference type="PROSITE" id="PS51095">
    <property type="entry name" value="PTS_EIIA_TYPE_3"/>
    <property type="match status" value="1"/>
</dbReference>
<dbReference type="InterPro" id="IPR036542">
    <property type="entry name" value="PTS_IIA_lac/cel_sf"/>
</dbReference>
<sequence>MSKSNQKIASIEQLSNNEGIISALAFDQRGALKRMMAKHQTEEPTVAQIEQLKVLVAEELTQYASSILLDPEYGLPASDARSKFLEALTAAQAGDFAKADALIEEGNNCIAEAHRAQTSLLAKEAQGDDIAYSVTMMHGQDHLMTTILLKDLMKHLLEFYKRG</sequence>
<dbReference type="GO" id="GO:0016829">
    <property type="term" value="F:lyase activity"/>
    <property type="evidence" value="ECO:0007669"/>
    <property type="project" value="InterPro"/>
</dbReference>
<accession>A0A6B3IRU7</accession>
<keyword evidence="12" id="KW-0460">Magnesium</keyword>
<keyword evidence="8" id="KW-0762">Sugar transport</keyword>
<evidence type="ECO:0000256" key="3">
    <source>
        <dbReference type="ARBA" id="ARBA00011233"/>
    </source>
</evidence>
<evidence type="ECO:0000256" key="15">
    <source>
        <dbReference type="ARBA" id="ARBA00032708"/>
    </source>
</evidence>
<protein>
    <recommendedName>
        <fullName evidence="4">PTS system lactose-specific EIIA component</fullName>
    </recommendedName>
    <alternativeName>
        <fullName evidence="13">EIIA-Lac</fullName>
    </alternativeName>
    <alternativeName>
        <fullName evidence="15">EIII-Lac</fullName>
    </alternativeName>
    <alternativeName>
        <fullName evidence="14">Lactose-specific phosphotransferase enzyme IIA component</fullName>
    </alternativeName>
</protein>
<evidence type="ECO:0000256" key="2">
    <source>
        <dbReference type="ARBA" id="ARBA00004496"/>
    </source>
</evidence>
<evidence type="ECO:0000256" key="10">
    <source>
        <dbReference type="ARBA" id="ARBA00022683"/>
    </source>
</evidence>
<comment type="cofactor">
    <cofactor evidence="1">
        <name>Mg(2+)</name>
        <dbReference type="ChEBI" id="CHEBI:18420"/>
    </cofactor>
</comment>
<dbReference type="GO" id="GO:0005737">
    <property type="term" value="C:cytoplasm"/>
    <property type="evidence" value="ECO:0007669"/>
    <property type="project" value="UniProtKB-SubCell"/>
</dbReference>
<keyword evidence="10" id="KW-0598">Phosphotransferase system</keyword>
<keyword evidence="5" id="KW-0813">Transport</keyword>
<dbReference type="InterPro" id="IPR003188">
    <property type="entry name" value="PTS_IIA_lac/cel"/>
</dbReference>
<dbReference type="GO" id="GO:0046872">
    <property type="term" value="F:metal ion binding"/>
    <property type="evidence" value="ECO:0007669"/>
    <property type="project" value="UniProtKB-KW"/>
</dbReference>
<dbReference type="GO" id="GO:0016740">
    <property type="term" value="F:transferase activity"/>
    <property type="evidence" value="ECO:0007669"/>
    <property type="project" value="UniProtKB-KW"/>
</dbReference>
<evidence type="ECO:0000256" key="11">
    <source>
        <dbReference type="ARBA" id="ARBA00022723"/>
    </source>
</evidence>